<evidence type="ECO:0000256" key="9">
    <source>
        <dbReference type="ARBA" id="ARBA00022777"/>
    </source>
</evidence>
<evidence type="ECO:0000256" key="5">
    <source>
        <dbReference type="ARBA" id="ARBA00022553"/>
    </source>
</evidence>
<dbReference type="PANTHER" id="PTHR45528:SF1">
    <property type="entry name" value="SENSOR HISTIDINE KINASE CPXA"/>
    <property type="match status" value="1"/>
</dbReference>
<keyword evidence="6" id="KW-0808">Transferase</keyword>
<dbReference type="EC" id="2.7.13.3" evidence="3"/>
<proteinExistence type="predicted"/>
<dbReference type="RefSeq" id="WP_264135849.1">
    <property type="nucleotide sequence ID" value="NZ_JAOYOD010000001.1"/>
</dbReference>
<evidence type="ECO:0000256" key="3">
    <source>
        <dbReference type="ARBA" id="ARBA00012438"/>
    </source>
</evidence>
<dbReference type="Pfam" id="PF00672">
    <property type="entry name" value="HAMP"/>
    <property type="match status" value="1"/>
</dbReference>
<dbReference type="PROSITE" id="PS50885">
    <property type="entry name" value="HAMP"/>
    <property type="match status" value="1"/>
</dbReference>
<dbReference type="PROSITE" id="PS50109">
    <property type="entry name" value="HIS_KIN"/>
    <property type="match status" value="1"/>
</dbReference>
<dbReference type="InterPro" id="IPR003660">
    <property type="entry name" value="HAMP_dom"/>
</dbReference>
<keyword evidence="13 14" id="KW-0472">Membrane</keyword>
<feature type="domain" description="HAMP" evidence="16">
    <location>
        <begin position="177"/>
        <end position="231"/>
    </location>
</feature>
<evidence type="ECO:0000313" key="17">
    <source>
        <dbReference type="EMBL" id="MCV9385053.1"/>
    </source>
</evidence>
<accession>A0ABT3CMZ1</accession>
<dbReference type="GO" id="GO:0016301">
    <property type="term" value="F:kinase activity"/>
    <property type="evidence" value="ECO:0007669"/>
    <property type="project" value="UniProtKB-KW"/>
</dbReference>
<evidence type="ECO:0000256" key="10">
    <source>
        <dbReference type="ARBA" id="ARBA00022840"/>
    </source>
</evidence>
<gene>
    <name evidence="17" type="ORF">N7U62_00180</name>
</gene>
<comment type="subcellular location">
    <subcellularLocation>
        <location evidence="2">Cell membrane</location>
        <topology evidence="2">Multi-pass membrane protein</topology>
    </subcellularLocation>
</comment>
<dbReference type="Pfam" id="PF00512">
    <property type="entry name" value="HisKA"/>
    <property type="match status" value="1"/>
</dbReference>
<dbReference type="CDD" id="cd06225">
    <property type="entry name" value="HAMP"/>
    <property type="match status" value="1"/>
</dbReference>
<name>A0ABT3CMZ1_9BACT</name>
<dbReference type="EMBL" id="JAOYOD010000001">
    <property type="protein sequence ID" value="MCV9385053.1"/>
    <property type="molecule type" value="Genomic_DNA"/>
</dbReference>
<keyword evidence="7 14" id="KW-0812">Transmembrane</keyword>
<dbReference type="Gene3D" id="1.10.287.130">
    <property type="match status" value="1"/>
</dbReference>
<feature type="domain" description="Histidine kinase" evidence="15">
    <location>
        <begin position="239"/>
        <end position="456"/>
    </location>
</feature>
<dbReference type="SMART" id="SM00304">
    <property type="entry name" value="HAMP"/>
    <property type="match status" value="1"/>
</dbReference>
<evidence type="ECO:0000256" key="11">
    <source>
        <dbReference type="ARBA" id="ARBA00022989"/>
    </source>
</evidence>
<keyword evidence="10" id="KW-0067">ATP-binding</keyword>
<dbReference type="SUPFAM" id="SSF158472">
    <property type="entry name" value="HAMP domain-like"/>
    <property type="match status" value="1"/>
</dbReference>
<keyword evidence="11 14" id="KW-1133">Transmembrane helix</keyword>
<evidence type="ECO:0000256" key="8">
    <source>
        <dbReference type="ARBA" id="ARBA00022741"/>
    </source>
</evidence>
<dbReference type="SUPFAM" id="SSF55874">
    <property type="entry name" value="ATPase domain of HSP90 chaperone/DNA topoisomerase II/histidine kinase"/>
    <property type="match status" value="1"/>
</dbReference>
<evidence type="ECO:0000256" key="1">
    <source>
        <dbReference type="ARBA" id="ARBA00000085"/>
    </source>
</evidence>
<dbReference type="CDD" id="cd00082">
    <property type="entry name" value="HisKA"/>
    <property type="match status" value="1"/>
</dbReference>
<dbReference type="Gene3D" id="3.30.565.10">
    <property type="entry name" value="Histidine kinase-like ATPase, C-terminal domain"/>
    <property type="match status" value="1"/>
</dbReference>
<evidence type="ECO:0000256" key="6">
    <source>
        <dbReference type="ARBA" id="ARBA00022679"/>
    </source>
</evidence>
<evidence type="ECO:0000256" key="7">
    <source>
        <dbReference type="ARBA" id="ARBA00022692"/>
    </source>
</evidence>
<keyword evidence="5" id="KW-0597">Phosphoprotein</keyword>
<evidence type="ECO:0000256" key="13">
    <source>
        <dbReference type="ARBA" id="ARBA00023136"/>
    </source>
</evidence>
<evidence type="ECO:0000259" key="16">
    <source>
        <dbReference type="PROSITE" id="PS50885"/>
    </source>
</evidence>
<keyword evidence="9 17" id="KW-0418">Kinase</keyword>
<evidence type="ECO:0000256" key="14">
    <source>
        <dbReference type="SAM" id="Phobius"/>
    </source>
</evidence>
<dbReference type="SMART" id="SM00387">
    <property type="entry name" value="HATPase_c"/>
    <property type="match status" value="1"/>
</dbReference>
<evidence type="ECO:0000256" key="4">
    <source>
        <dbReference type="ARBA" id="ARBA00022475"/>
    </source>
</evidence>
<keyword evidence="8" id="KW-0547">Nucleotide-binding</keyword>
<comment type="caution">
    <text evidence="17">The sequence shown here is derived from an EMBL/GenBank/DDBJ whole genome shotgun (WGS) entry which is preliminary data.</text>
</comment>
<dbReference type="InterPro" id="IPR003661">
    <property type="entry name" value="HisK_dim/P_dom"/>
</dbReference>
<keyword evidence="18" id="KW-1185">Reference proteome</keyword>
<organism evidence="17 18">
    <name type="scientific">Reichenbachiella ulvae</name>
    <dbReference type="NCBI Taxonomy" id="2980104"/>
    <lineage>
        <taxon>Bacteria</taxon>
        <taxon>Pseudomonadati</taxon>
        <taxon>Bacteroidota</taxon>
        <taxon>Cytophagia</taxon>
        <taxon>Cytophagales</taxon>
        <taxon>Reichenbachiellaceae</taxon>
        <taxon>Reichenbachiella</taxon>
    </lineage>
</organism>
<feature type="transmembrane region" description="Helical" evidence="14">
    <location>
        <begin position="152"/>
        <end position="175"/>
    </location>
</feature>
<dbReference type="SMART" id="SM00388">
    <property type="entry name" value="HisKA"/>
    <property type="match status" value="1"/>
</dbReference>
<sequence>MKIQNKIILVLLSVFLSYTLIFSGFIYYSISNYSFSDFYKRLEIRAITLAKSEVEHESEVDVIRELRQEYLEKLQREHIDIFKLSDLELDVDIMRLDHYKDDFVEEILKNEIAMYNDGRTFYYGMIYESYVGEKYLVIASAENYFITHHIRFFRNLLIVSLVIAFFIILLISFLFSRKIIKPINDIIGKVKEISSGNLHLRLDIKSENDDTISRLTQTFNDMLNRLETSFESQKNFISNASHELNTPLTTIIGEADVALSKIRGVDYYIETLTAILDQAEKLDQKTRALLMLAQTGYDGKKQEFGALRIDQLILDVKETVEKINPNSQVNIDFSLLPENHMLLKVVGNEPLLHLALSNLVLNGCKYSDNQPVRVALGVSAEQVIILIKDTGIGIPKEELQFIYDPYFRASNTKNHEGFGIGLPLARNIINIHNGKLQVNSEQGQGTVVRVILPPGRVQSN</sequence>
<dbReference type="PRINTS" id="PR00344">
    <property type="entry name" value="BCTRLSENSOR"/>
</dbReference>
<evidence type="ECO:0000256" key="12">
    <source>
        <dbReference type="ARBA" id="ARBA00023012"/>
    </source>
</evidence>
<dbReference type="PANTHER" id="PTHR45528">
    <property type="entry name" value="SENSOR HISTIDINE KINASE CPXA"/>
    <property type="match status" value="1"/>
</dbReference>
<dbReference type="InterPro" id="IPR036890">
    <property type="entry name" value="HATPase_C_sf"/>
</dbReference>
<feature type="transmembrane region" description="Helical" evidence="14">
    <location>
        <begin position="7"/>
        <end position="30"/>
    </location>
</feature>
<evidence type="ECO:0000256" key="2">
    <source>
        <dbReference type="ARBA" id="ARBA00004651"/>
    </source>
</evidence>
<dbReference type="Pfam" id="PF02518">
    <property type="entry name" value="HATPase_c"/>
    <property type="match status" value="1"/>
</dbReference>
<keyword evidence="4" id="KW-1003">Cell membrane</keyword>
<protein>
    <recommendedName>
        <fullName evidence="3">histidine kinase</fullName>
        <ecNumber evidence="3">2.7.13.3</ecNumber>
    </recommendedName>
</protein>
<dbReference type="SUPFAM" id="SSF47384">
    <property type="entry name" value="Homodimeric domain of signal transducing histidine kinase"/>
    <property type="match status" value="1"/>
</dbReference>
<dbReference type="Gene3D" id="6.10.340.10">
    <property type="match status" value="1"/>
</dbReference>
<dbReference type="Proteomes" id="UP001300692">
    <property type="component" value="Unassembled WGS sequence"/>
</dbReference>
<dbReference type="InterPro" id="IPR050398">
    <property type="entry name" value="HssS/ArlS-like"/>
</dbReference>
<comment type="catalytic activity">
    <reaction evidence="1">
        <text>ATP + protein L-histidine = ADP + protein N-phospho-L-histidine.</text>
        <dbReference type="EC" id="2.7.13.3"/>
    </reaction>
</comment>
<dbReference type="InterPro" id="IPR036097">
    <property type="entry name" value="HisK_dim/P_sf"/>
</dbReference>
<dbReference type="InterPro" id="IPR003594">
    <property type="entry name" value="HATPase_dom"/>
</dbReference>
<dbReference type="InterPro" id="IPR005467">
    <property type="entry name" value="His_kinase_dom"/>
</dbReference>
<evidence type="ECO:0000259" key="15">
    <source>
        <dbReference type="PROSITE" id="PS50109"/>
    </source>
</evidence>
<keyword evidence="12" id="KW-0902">Two-component regulatory system</keyword>
<dbReference type="InterPro" id="IPR004358">
    <property type="entry name" value="Sig_transdc_His_kin-like_C"/>
</dbReference>
<evidence type="ECO:0000313" key="18">
    <source>
        <dbReference type="Proteomes" id="UP001300692"/>
    </source>
</evidence>
<reference evidence="17 18" key="1">
    <citation type="submission" date="2022-10" db="EMBL/GenBank/DDBJ databases">
        <title>Comparative genomics and taxonomic characterization of three novel marine species of genus Reichenbachiella exhibiting antioxidant and polysaccharide degradation activities.</title>
        <authorList>
            <person name="Muhammad N."/>
            <person name="Lee Y.-J."/>
            <person name="Ko J."/>
            <person name="Kim S.-G."/>
        </authorList>
    </citation>
    <scope>NUCLEOTIDE SEQUENCE [LARGE SCALE GENOMIC DNA]</scope>
    <source>
        <strain evidence="17 18">ABR2-5</strain>
    </source>
</reference>